<organism evidence="2 3">
    <name type="scientific">Mycetocola reblochoni REB411</name>
    <dbReference type="NCBI Taxonomy" id="1255698"/>
    <lineage>
        <taxon>Bacteria</taxon>
        <taxon>Bacillati</taxon>
        <taxon>Actinomycetota</taxon>
        <taxon>Actinomycetes</taxon>
        <taxon>Micrococcales</taxon>
        <taxon>Microbacteriaceae</taxon>
        <taxon>Mycetocola</taxon>
    </lineage>
</organism>
<accession>A0A1R4JP93</accession>
<evidence type="ECO:0000259" key="1">
    <source>
        <dbReference type="PROSITE" id="PS51186"/>
    </source>
</evidence>
<gene>
    <name evidence="2" type="ORF">FM119_08595</name>
</gene>
<protein>
    <submittedName>
        <fullName evidence="2">GCN5-related N-acetyltransferase</fullName>
    </submittedName>
</protein>
<dbReference type="OrthoDB" id="9132139at2"/>
<reference evidence="3" key="1">
    <citation type="submission" date="2017-02" db="EMBL/GenBank/DDBJ databases">
        <authorList>
            <person name="Dridi B."/>
        </authorList>
    </citation>
    <scope>NUCLEOTIDE SEQUENCE [LARGE SCALE GENOMIC DNA]</scope>
    <source>
        <strain evidence="3">EB411</strain>
    </source>
</reference>
<dbReference type="AlphaFoldDB" id="A0A1R4JP93"/>
<keyword evidence="3" id="KW-1185">Reference proteome</keyword>
<dbReference type="PANTHER" id="PTHR43792">
    <property type="entry name" value="GNAT FAMILY, PUTATIVE (AFU_ORTHOLOGUE AFUA_3G00765)-RELATED-RELATED"/>
    <property type="match status" value="1"/>
</dbReference>
<dbReference type="GO" id="GO:0016747">
    <property type="term" value="F:acyltransferase activity, transferring groups other than amino-acyl groups"/>
    <property type="evidence" value="ECO:0007669"/>
    <property type="project" value="InterPro"/>
</dbReference>
<keyword evidence="2" id="KW-0808">Transferase</keyword>
<dbReference type="EMBL" id="FUKR01000049">
    <property type="protein sequence ID" value="SJN33792.1"/>
    <property type="molecule type" value="Genomic_DNA"/>
</dbReference>
<dbReference type="InterPro" id="IPR016181">
    <property type="entry name" value="Acyl_CoA_acyltransferase"/>
</dbReference>
<evidence type="ECO:0000313" key="2">
    <source>
        <dbReference type="EMBL" id="SJN33792.1"/>
    </source>
</evidence>
<sequence length="182" mass="20262">MSEQGTGPWATQRLVIRKGRASDAEEIWPWREDDELNRWLTAIPTSPEQNKERWVAGLDSNYVAEMAGTIVATGKIAPEQAWAQSEVADQVDGAQVEIGWVVAPGHQGRGIGTEFARALLDISFASGARRVTAYCFADNAASARIMEKIGMRREAHFRTDSLHRSGRWLDSYVYAILDTDPR</sequence>
<dbReference type="SUPFAM" id="SSF55729">
    <property type="entry name" value="Acyl-CoA N-acyltransferases (Nat)"/>
    <property type="match status" value="1"/>
</dbReference>
<dbReference type="Gene3D" id="3.40.630.30">
    <property type="match status" value="1"/>
</dbReference>
<dbReference type="PROSITE" id="PS51186">
    <property type="entry name" value="GNAT"/>
    <property type="match status" value="1"/>
</dbReference>
<dbReference type="PANTHER" id="PTHR43792:SF1">
    <property type="entry name" value="N-ACETYLTRANSFERASE DOMAIN-CONTAINING PROTEIN"/>
    <property type="match status" value="1"/>
</dbReference>
<evidence type="ECO:0000313" key="3">
    <source>
        <dbReference type="Proteomes" id="UP000196778"/>
    </source>
</evidence>
<name>A0A1R4JP93_9MICO</name>
<dbReference type="Pfam" id="PF13302">
    <property type="entry name" value="Acetyltransf_3"/>
    <property type="match status" value="1"/>
</dbReference>
<dbReference type="InterPro" id="IPR000182">
    <property type="entry name" value="GNAT_dom"/>
</dbReference>
<dbReference type="CDD" id="cd04301">
    <property type="entry name" value="NAT_SF"/>
    <property type="match status" value="1"/>
</dbReference>
<feature type="domain" description="N-acetyltransferase" evidence="1">
    <location>
        <begin position="14"/>
        <end position="179"/>
    </location>
</feature>
<dbReference type="Proteomes" id="UP000196778">
    <property type="component" value="Unassembled WGS sequence"/>
</dbReference>
<dbReference type="RefSeq" id="WP_087011852.1">
    <property type="nucleotide sequence ID" value="NZ_FUKR01000049.1"/>
</dbReference>
<dbReference type="InterPro" id="IPR051531">
    <property type="entry name" value="N-acetyltransferase"/>
</dbReference>
<proteinExistence type="predicted"/>